<dbReference type="GO" id="GO:0008170">
    <property type="term" value="F:N-methyltransferase activity"/>
    <property type="evidence" value="ECO:0007669"/>
    <property type="project" value="InterPro"/>
</dbReference>
<dbReference type="Gene3D" id="3.40.50.150">
    <property type="entry name" value="Vaccinia Virus protein VP39"/>
    <property type="match status" value="1"/>
</dbReference>
<gene>
    <name evidence="7" type="ORF">EQM06_04880</name>
</gene>
<evidence type="ECO:0000256" key="5">
    <source>
        <dbReference type="ARBA" id="ARBA00022747"/>
    </source>
</evidence>
<protein>
    <submittedName>
        <fullName evidence="7">Site-specific DNA-methyltransferase</fullName>
    </submittedName>
</protein>
<dbReference type="InterPro" id="IPR002295">
    <property type="entry name" value="N4/N6-MTase_EcoPI_Mod-like"/>
</dbReference>
<dbReference type="InterPro" id="IPR029063">
    <property type="entry name" value="SAM-dependent_MTases_sf"/>
</dbReference>
<dbReference type="AlphaFoldDB" id="A0A410PUJ9"/>
<dbReference type="Proteomes" id="UP000287601">
    <property type="component" value="Chromosome"/>
</dbReference>
<dbReference type="SUPFAM" id="SSF53335">
    <property type="entry name" value="S-adenosyl-L-methionine-dependent methyltransferases"/>
    <property type="match status" value="1"/>
</dbReference>
<keyword evidence="5" id="KW-0680">Restriction system</keyword>
<evidence type="ECO:0000256" key="1">
    <source>
        <dbReference type="ARBA" id="ARBA00006594"/>
    </source>
</evidence>
<dbReference type="OrthoDB" id="9800801at2"/>
<comment type="similarity">
    <text evidence="1">Belongs to the N(4)/N(6)-methyltransferase family.</text>
</comment>
<reference evidence="7 8" key="1">
    <citation type="submission" date="2019-01" db="EMBL/GenBank/DDBJ databases">
        <title>Draft genomes of a novel of Aminipila strains.</title>
        <authorList>
            <person name="Ma S."/>
        </authorList>
    </citation>
    <scope>NUCLEOTIDE SEQUENCE [LARGE SCALE GENOMIC DNA]</scope>
    <source>
        <strain evidence="8">JN-39</strain>
    </source>
</reference>
<keyword evidence="8" id="KW-1185">Reference proteome</keyword>
<dbReference type="GO" id="GO:0032259">
    <property type="term" value="P:methylation"/>
    <property type="evidence" value="ECO:0007669"/>
    <property type="project" value="UniProtKB-KW"/>
</dbReference>
<dbReference type="PANTHER" id="PTHR13370:SF24">
    <property type="entry name" value="TYPE III RESTRICTION-MODIFICATION ENZYME STYLTI MOD SUBUNIT"/>
    <property type="match status" value="1"/>
</dbReference>
<dbReference type="Pfam" id="PF01555">
    <property type="entry name" value="N6_N4_Mtase"/>
    <property type="match status" value="1"/>
</dbReference>
<name>A0A410PUJ9_9FIRM</name>
<dbReference type="GO" id="GO:0003677">
    <property type="term" value="F:DNA binding"/>
    <property type="evidence" value="ECO:0007669"/>
    <property type="project" value="InterPro"/>
</dbReference>
<dbReference type="PANTHER" id="PTHR13370">
    <property type="entry name" value="RNA METHYLASE-RELATED"/>
    <property type="match status" value="1"/>
</dbReference>
<evidence type="ECO:0000256" key="4">
    <source>
        <dbReference type="ARBA" id="ARBA00022691"/>
    </source>
</evidence>
<keyword evidence="2 7" id="KW-0489">Methyltransferase</keyword>
<keyword evidence="3 7" id="KW-0808">Transferase</keyword>
<dbReference type="EMBL" id="CP035281">
    <property type="protein sequence ID" value="QAT42609.1"/>
    <property type="molecule type" value="Genomic_DNA"/>
</dbReference>
<keyword evidence="4" id="KW-0949">S-adenosyl-L-methionine</keyword>
<evidence type="ECO:0000313" key="8">
    <source>
        <dbReference type="Proteomes" id="UP000287601"/>
    </source>
</evidence>
<evidence type="ECO:0000256" key="2">
    <source>
        <dbReference type="ARBA" id="ARBA00022603"/>
    </source>
</evidence>
<proteinExistence type="inferred from homology"/>
<dbReference type="GO" id="GO:0005737">
    <property type="term" value="C:cytoplasm"/>
    <property type="evidence" value="ECO:0007669"/>
    <property type="project" value="TreeGrafter"/>
</dbReference>
<dbReference type="PROSITE" id="PS00092">
    <property type="entry name" value="N6_MTASE"/>
    <property type="match status" value="1"/>
</dbReference>
<accession>A0A410PUJ9</accession>
<evidence type="ECO:0000256" key="3">
    <source>
        <dbReference type="ARBA" id="ARBA00022679"/>
    </source>
</evidence>
<dbReference type="RefSeq" id="WP_128745259.1">
    <property type="nucleotide sequence ID" value="NZ_CP035281.1"/>
</dbReference>
<feature type="domain" description="DNA methylase N-4/N-6" evidence="6">
    <location>
        <begin position="72"/>
        <end position="313"/>
    </location>
</feature>
<organism evidence="7 8">
    <name type="scientific">Aminipila luticellarii</name>
    <dbReference type="NCBI Taxonomy" id="2507160"/>
    <lineage>
        <taxon>Bacteria</taxon>
        <taxon>Bacillati</taxon>
        <taxon>Bacillota</taxon>
        <taxon>Clostridia</taxon>
        <taxon>Peptostreptococcales</taxon>
        <taxon>Anaerovoracaceae</taxon>
        <taxon>Aminipila</taxon>
    </lineage>
</organism>
<dbReference type="InterPro" id="IPR002052">
    <property type="entry name" value="DNA_methylase_N6_adenine_CS"/>
</dbReference>
<evidence type="ECO:0000313" key="7">
    <source>
        <dbReference type="EMBL" id="QAT42609.1"/>
    </source>
</evidence>
<dbReference type="KEGG" id="amij:EQM06_04880"/>
<evidence type="ECO:0000259" key="6">
    <source>
        <dbReference type="Pfam" id="PF01555"/>
    </source>
</evidence>
<dbReference type="PRINTS" id="PR00506">
    <property type="entry name" value="D21N6MTFRASE"/>
</dbReference>
<sequence length="448" mass="52089">MSLIYKLTEIIDDCRTEYQQLKEEIAEGYIRTFKIEEVYGESSLAEKNILAWGDNLEWMKYLCFENQVYGKVKLIYADPPFFSKADYKMQVKIHSKGAEGTVKVKQTVYTDTWNEGIEAYLRMICIRLLVMRDLLTEDGCIFMHLDWHVVHYVKILMDEIFGMDNFVNEIVWNYKSGGTSSRHFARKHDTLLFYGKSSQYYFQAQKEKSYNRGFKPYRFKGVEEFQDETGWYTLVNMKDVWQMDMVGRTSSERTGYATQKPELLLERILKSCTKAGDLCADFFGGSGTLAATADKMGRNWITCDIGKSAAAGIKKRVLQKKASFIVLRESFNAESMSDVQVQIKKQDEKYSAELKSYHLKEEYINTFGEKERELIHKLIHTDSLSLIDYWSIDFNFDGKIHKPQCVMIREKESLEKYTEGISATGMIQACSTDVFGNVLYKTFKYAME</sequence>
<dbReference type="GO" id="GO:0009307">
    <property type="term" value="P:DNA restriction-modification system"/>
    <property type="evidence" value="ECO:0007669"/>
    <property type="project" value="UniProtKB-KW"/>
</dbReference>
<dbReference type="REBASE" id="297128">
    <property type="entry name" value="M.AspJN39ORF4880P"/>
</dbReference>
<dbReference type="InterPro" id="IPR002941">
    <property type="entry name" value="DNA_methylase_N4/N6"/>
</dbReference>